<dbReference type="Gene3D" id="3.30.420.10">
    <property type="entry name" value="Ribonuclease H-like superfamily/Ribonuclease H"/>
    <property type="match status" value="1"/>
</dbReference>
<keyword evidence="12" id="KW-0229">DNA integration</keyword>
<feature type="region of interest" description="Disordered" evidence="18">
    <location>
        <begin position="873"/>
        <end position="896"/>
    </location>
</feature>
<evidence type="ECO:0000259" key="20">
    <source>
        <dbReference type="PROSITE" id="PS50878"/>
    </source>
</evidence>
<dbReference type="Gene3D" id="3.30.70.270">
    <property type="match status" value="2"/>
</dbReference>
<dbReference type="FunFam" id="3.30.420.10:FF:000032">
    <property type="entry name" value="Retrovirus-related Pol polyprotein from transposon 297-like Protein"/>
    <property type="match status" value="1"/>
</dbReference>
<keyword evidence="5" id="KW-0540">Nuclease</keyword>
<feature type="domain" description="Reverse transcriptase" evidence="20">
    <location>
        <begin position="1"/>
        <end position="162"/>
    </location>
</feature>
<keyword evidence="15" id="KW-0238">DNA-binding</keyword>
<keyword evidence="3" id="KW-0808">Transferase</keyword>
<dbReference type="STRING" id="289078.A0A2X0N8N1"/>
<sequence length="896" mass="101934">MEKDELILPRWVCDYRELNEGTVRDRTPLPLPDEILSVCSKARFWGKIDMTNSFFQTKMAEDDITKTAVTTPWGLFEWTVMPMGLCNAPATHQRRVNEALGDLIGEVCFVYLDDITIFADTLEEHERRVRLVLDALRKADLYVSPKKTELFADECFFLGHQITRAGISVDPDKVQHIQNWPRPTTVRQLWGFLGLVQYLRKFIDKLANWTAILVPLTRKGAQVDKGWTMEHEKAFKAIKAIVAELPSLHPIDRSEEGDPLWLMTDASNQGIGAALSQGKEWQTAMPVGYWSRQYNPAERNYVAHEMELLAIVEALHHWRADLLGVRFNILTDHHSLAGFMKQGNLSRRQARWTERLADYDFEIVYVRGPENTVADALSRYSFPEINDSANVLAEARLDPAFLRALRKGYRKDSQCRQAIRNIDSTPGYSLRDGIVRFEGRILLPKTGDFREKAIHDAHDAAGHFGLHKTYDHLRRNFIWSGMKEACKEYVESCSVCQTMKMHGTGSAGRIHNLNVPDRPMREVGLDFVGPLIPSNGNDALLTVTDRLSGYVRLIPAKTTADAATTAERFFDGWHRHFGMPRVLVSDRDKLFTSDFWTAYMGRMGTKLAMSTAFHPQTDGRSERTNRTVIQVLRTLVNRQQTDWAKHIATVEFVINSSLNRSTGKTPFEVVLGFTPELTPIIPVEGSTVSQAVENMVTQREAAAAEARDNMAIAKIRQAEQSNKRRKADPEFAVGDKVLVDSRDRRLRYKADDEARSAKFFPRFDGPYEVLAARPETSNYKLKLNPGDKTHNIFHVSKLRRWVPNNGDAFPGRHAAEPPAVIVQGNEEWEVERIVDAKGKGKRRKYLVKWKGWADSDNTWEPRAHLEDTVALERWEERRGEGQDQEGEGVRAGGGLE</sequence>
<evidence type="ECO:0000256" key="15">
    <source>
        <dbReference type="ARBA" id="ARBA00023125"/>
    </source>
</evidence>
<dbReference type="Pfam" id="PF24626">
    <property type="entry name" value="SH3_Tf2-1"/>
    <property type="match status" value="1"/>
</dbReference>
<dbReference type="InterPro" id="IPR050951">
    <property type="entry name" value="Retrovirus_Pol_polyprotein"/>
</dbReference>
<dbReference type="InterPro" id="IPR012337">
    <property type="entry name" value="RNaseH-like_sf"/>
</dbReference>
<evidence type="ECO:0000256" key="12">
    <source>
        <dbReference type="ARBA" id="ARBA00022908"/>
    </source>
</evidence>
<keyword evidence="2" id="KW-0645">Protease</keyword>
<evidence type="ECO:0000256" key="3">
    <source>
        <dbReference type="ARBA" id="ARBA00022679"/>
    </source>
</evidence>
<organism evidence="22 23">
    <name type="scientific">Microbotryum saponariae</name>
    <dbReference type="NCBI Taxonomy" id="289078"/>
    <lineage>
        <taxon>Eukaryota</taxon>
        <taxon>Fungi</taxon>
        <taxon>Dikarya</taxon>
        <taxon>Basidiomycota</taxon>
        <taxon>Pucciniomycotina</taxon>
        <taxon>Microbotryomycetes</taxon>
        <taxon>Microbotryales</taxon>
        <taxon>Microbotryaceae</taxon>
        <taxon>Microbotryum</taxon>
    </lineage>
</organism>
<evidence type="ECO:0000256" key="16">
    <source>
        <dbReference type="ARBA" id="ARBA00023172"/>
    </source>
</evidence>
<dbReference type="SUPFAM" id="SSF54160">
    <property type="entry name" value="Chromo domain-like"/>
    <property type="match status" value="1"/>
</dbReference>
<dbReference type="InterPro" id="IPR043128">
    <property type="entry name" value="Rev_trsase/Diguanyl_cyclase"/>
</dbReference>
<dbReference type="CDD" id="cd00024">
    <property type="entry name" value="CD_CSD"/>
    <property type="match status" value="1"/>
</dbReference>
<dbReference type="Pfam" id="PF00078">
    <property type="entry name" value="RVT_1"/>
    <property type="match status" value="1"/>
</dbReference>
<keyword evidence="23" id="KW-1185">Reference proteome</keyword>
<dbReference type="GO" id="GO:0006310">
    <property type="term" value="P:DNA recombination"/>
    <property type="evidence" value="ECO:0007669"/>
    <property type="project" value="UniProtKB-KW"/>
</dbReference>
<keyword evidence="7" id="KW-0064">Aspartyl protease</keyword>
<evidence type="ECO:0000313" key="23">
    <source>
        <dbReference type="Proteomes" id="UP000249723"/>
    </source>
</evidence>
<dbReference type="GO" id="GO:0003677">
    <property type="term" value="F:DNA binding"/>
    <property type="evidence" value="ECO:0007669"/>
    <property type="project" value="UniProtKB-KW"/>
</dbReference>
<dbReference type="SUPFAM" id="SSF53098">
    <property type="entry name" value="Ribonuclease H-like"/>
    <property type="match status" value="1"/>
</dbReference>
<dbReference type="InterPro" id="IPR001584">
    <property type="entry name" value="Integrase_cat-core"/>
</dbReference>
<dbReference type="Pfam" id="PF00385">
    <property type="entry name" value="Chromo"/>
    <property type="match status" value="1"/>
</dbReference>
<dbReference type="GO" id="GO:0046872">
    <property type="term" value="F:metal ion binding"/>
    <property type="evidence" value="ECO:0007669"/>
    <property type="project" value="UniProtKB-KW"/>
</dbReference>
<keyword evidence="9" id="KW-0378">Hydrolase</keyword>
<dbReference type="InterPro" id="IPR023780">
    <property type="entry name" value="Chromo_domain"/>
</dbReference>
<dbReference type="GO" id="GO:0005634">
    <property type="term" value="C:nucleus"/>
    <property type="evidence" value="ECO:0007669"/>
    <property type="project" value="UniProtKB-SubCell"/>
</dbReference>
<name>A0A2X0N8N1_9BASI</name>
<keyword evidence="13" id="KW-0695">RNA-directed DNA polymerase</keyword>
<dbReference type="InterPro" id="IPR043502">
    <property type="entry name" value="DNA/RNA_pol_sf"/>
</dbReference>
<dbReference type="PROSITE" id="PS50994">
    <property type="entry name" value="INTEGRASE"/>
    <property type="match status" value="1"/>
</dbReference>
<dbReference type="GO" id="GO:0006508">
    <property type="term" value="P:proteolysis"/>
    <property type="evidence" value="ECO:0007669"/>
    <property type="project" value="UniProtKB-KW"/>
</dbReference>
<keyword evidence="11" id="KW-0694">RNA-binding</keyword>
<accession>A0A2X0N8N1</accession>
<dbReference type="Proteomes" id="UP000249723">
    <property type="component" value="Unassembled WGS sequence"/>
</dbReference>
<dbReference type="Gene3D" id="3.10.10.10">
    <property type="entry name" value="HIV Type 1 Reverse Transcriptase, subunit A, domain 1"/>
    <property type="match status" value="1"/>
</dbReference>
<evidence type="ECO:0000259" key="19">
    <source>
        <dbReference type="PROSITE" id="PS50013"/>
    </source>
</evidence>
<evidence type="ECO:0000256" key="7">
    <source>
        <dbReference type="ARBA" id="ARBA00022750"/>
    </source>
</evidence>
<dbReference type="OrthoDB" id="3232518at2759"/>
<dbReference type="InterPro" id="IPR036397">
    <property type="entry name" value="RNaseH_sf"/>
</dbReference>
<dbReference type="GO" id="GO:0003887">
    <property type="term" value="F:DNA-directed DNA polymerase activity"/>
    <property type="evidence" value="ECO:0007669"/>
    <property type="project" value="UniProtKB-KW"/>
</dbReference>
<evidence type="ECO:0000256" key="13">
    <source>
        <dbReference type="ARBA" id="ARBA00022918"/>
    </source>
</evidence>
<dbReference type="GO" id="GO:0015074">
    <property type="term" value="P:DNA integration"/>
    <property type="evidence" value="ECO:0007669"/>
    <property type="project" value="UniProtKB-KW"/>
</dbReference>
<dbReference type="InterPro" id="IPR023779">
    <property type="entry name" value="Chromodomain_CS"/>
</dbReference>
<dbReference type="CDD" id="cd01647">
    <property type="entry name" value="RT_LTR"/>
    <property type="match status" value="1"/>
</dbReference>
<dbReference type="Gene3D" id="1.10.340.70">
    <property type="match status" value="1"/>
</dbReference>
<dbReference type="GO" id="GO:0004190">
    <property type="term" value="F:aspartic-type endopeptidase activity"/>
    <property type="evidence" value="ECO:0007669"/>
    <property type="project" value="UniProtKB-KW"/>
</dbReference>
<comment type="subcellular location">
    <subcellularLocation>
        <location evidence="1">Nucleus</location>
    </subcellularLocation>
</comment>
<evidence type="ECO:0000256" key="2">
    <source>
        <dbReference type="ARBA" id="ARBA00022670"/>
    </source>
</evidence>
<evidence type="ECO:0000256" key="11">
    <source>
        <dbReference type="ARBA" id="ARBA00022884"/>
    </source>
</evidence>
<evidence type="ECO:0000256" key="1">
    <source>
        <dbReference type="ARBA" id="ARBA00004123"/>
    </source>
</evidence>
<keyword evidence="8" id="KW-0255">Endonuclease</keyword>
<evidence type="ECO:0000256" key="5">
    <source>
        <dbReference type="ARBA" id="ARBA00022722"/>
    </source>
</evidence>
<feature type="domain" description="Integrase catalytic" evidence="21">
    <location>
        <begin position="515"/>
        <end position="674"/>
    </location>
</feature>
<keyword evidence="16" id="KW-0233">DNA recombination</keyword>
<keyword evidence="10" id="KW-0460">Magnesium</keyword>
<dbReference type="InterPro" id="IPR000477">
    <property type="entry name" value="RT_dom"/>
</dbReference>
<keyword evidence="4" id="KW-0548">Nucleotidyltransferase</keyword>
<dbReference type="PANTHER" id="PTHR37984:SF5">
    <property type="entry name" value="PROTEIN NYNRIN-LIKE"/>
    <property type="match status" value="1"/>
</dbReference>
<dbReference type="SUPFAM" id="SSF56672">
    <property type="entry name" value="DNA/RNA polymerases"/>
    <property type="match status" value="1"/>
</dbReference>
<keyword evidence="17" id="KW-0539">Nucleus</keyword>
<dbReference type="CDD" id="cd09274">
    <property type="entry name" value="RNase_HI_RT_Ty3"/>
    <property type="match status" value="1"/>
</dbReference>
<reference evidence="23" key="1">
    <citation type="submission" date="2016-10" db="EMBL/GenBank/DDBJ databases">
        <authorList>
            <person name="Jeantristanb JTB J.-T."/>
            <person name="Ricardo R."/>
        </authorList>
    </citation>
    <scope>NUCLEOTIDE SEQUENCE [LARGE SCALE GENOMIC DNA]</scope>
</reference>
<evidence type="ECO:0000259" key="21">
    <source>
        <dbReference type="PROSITE" id="PS50994"/>
    </source>
</evidence>
<dbReference type="InterPro" id="IPR000953">
    <property type="entry name" value="Chromo/chromo_shadow_dom"/>
</dbReference>
<dbReference type="AlphaFoldDB" id="A0A2X0N8N1"/>
<feature type="domain" description="Chromo" evidence="19">
    <location>
        <begin position="828"/>
        <end position="886"/>
    </location>
</feature>
<proteinExistence type="predicted"/>
<dbReference type="InterPro" id="IPR041373">
    <property type="entry name" value="RT_RNaseH"/>
</dbReference>
<dbReference type="InterPro" id="IPR056924">
    <property type="entry name" value="SH3_Tf2-1"/>
</dbReference>
<evidence type="ECO:0000256" key="14">
    <source>
        <dbReference type="ARBA" id="ARBA00022932"/>
    </source>
</evidence>
<dbReference type="PROSITE" id="PS50878">
    <property type="entry name" value="RT_POL"/>
    <property type="match status" value="1"/>
</dbReference>
<dbReference type="PANTHER" id="PTHR37984">
    <property type="entry name" value="PROTEIN CBG26694"/>
    <property type="match status" value="1"/>
</dbReference>
<dbReference type="GO" id="GO:0003964">
    <property type="term" value="F:RNA-directed DNA polymerase activity"/>
    <property type="evidence" value="ECO:0007669"/>
    <property type="project" value="UniProtKB-KW"/>
</dbReference>
<dbReference type="GO" id="GO:0004519">
    <property type="term" value="F:endonuclease activity"/>
    <property type="evidence" value="ECO:0007669"/>
    <property type="project" value="UniProtKB-KW"/>
</dbReference>
<dbReference type="FunFam" id="3.10.10.10:FF:000007">
    <property type="entry name" value="Retrovirus-related Pol polyprotein from transposon 17.6-like Protein"/>
    <property type="match status" value="1"/>
</dbReference>
<evidence type="ECO:0000256" key="10">
    <source>
        <dbReference type="ARBA" id="ARBA00022842"/>
    </source>
</evidence>
<evidence type="ECO:0000256" key="18">
    <source>
        <dbReference type="SAM" id="MobiDB-lite"/>
    </source>
</evidence>
<dbReference type="PROSITE" id="PS50013">
    <property type="entry name" value="CHROMO_2"/>
    <property type="match status" value="1"/>
</dbReference>
<evidence type="ECO:0000256" key="9">
    <source>
        <dbReference type="ARBA" id="ARBA00022801"/>
    </source>
</evidence>
<keyword evidence="6" id="KW-0479">Metal-binding</keyword>
<evidence type="ECO:0000256" key="17">
    <source>
        <dbReference type="ARBA" id="ARBA00023242"/>
    </source>
</evidence>
<dbReference type="InterPro" id="IPR016197">
    <property type="entry name" value="Chromo-like_dom_sf"/>
</dbReference>
<dbReference type="GO" id="GO:0003723">
    <property type="term" value="F:RNA binding"/>
    <property type="evidence" value="ECO:0007669"/>
    <property type="project" value="UniProtKB-KW"/>
</dbReference>
<keyword evidence="14" id="KW-0239">DNA-directed DNA polymerase</keyword>
<dbReference type="PROSITE" id="PS00598">
    <property type="entry name" value="CHROMO_1"/>
    <property type="match status" value="1"/>
</dbReference>
<dbReference type="Pfam" id="PF17921">
    <property type="entry name" value="Integrase_H2C2"/>
    <property type="match status" value="1"/>
</dbReference>
<evidence type="ECO:0000313" key="22">
    <source>
        <dbReference type="EMBL" id="SDA01636.1"/>
    </source>
</evidence>
<dbReference type="Gene3D" id="2.40.50.40">
    <property type="match status" value="1"/>
</dbReference>
<evidence type="ECO:0000256" key="6">
    <source>
        <dbReference type="ARBA" id="ARBA00022723"/>
    </source>
</evidence>
<dbReference type="InterPro" id="IPR041588">
    <property type="entry name" value="Integrase_H2C2"/>
</dbReference>
<evidence type="ECO:0000256" key="8">
    <source>
        <dbReference type="ARBA" id="ARBA00022759"/>
    </source>
</evidence>
<dbReference type="EMBL" id="FMWP01000117">
    <property type="protein sequence ID" value="SDA01636.1"/>
    <property type="molecule type" value="Genomic_DNA"/>
</dbReference>
<dbReference type="Pfam" id="PF17917">
    <property type="entry name" value="RT_RNaseH"/>
    <property type="match status" value="1"/>
</dbReference>
<evidence type="ECO:0000256" key="4">
    <source>
        <dbReference type="ARBA" id="ARBA00022695"/>
    </source>
</evidence>
<protein>
    <submittedName>
        <fullName evidence="22">BZ3500_MvSof-1268-A1-R1_Chr10-2g02863 protein</fullName>
    </submittedName>
</protein>
<dbReference type="SMART" id="SM00298">
    <property type="entry name" value="CHROMO"/>
    <property type="match status" value="1"/>
</dbReference>
<gene>
    <name evidence="22" type="ORF">BZ3500_MVSOF-1268-A1-R1_CHR10-2G02863</name>
</gene>
<dbReference type="GO" id="GO:0006338">
    <property type="term" value="P:chromatin remodeling"/>
    <property type="evidence" value="ECO:0007669"/>
    <property type="project" value="UniProtKB-ARBA"/>
</dbReference>